<keyword evidence="5" id="KW-0175">Coiled coil</keyword>
<dbReference type="EMBL" id="LWLT01000008">
    <property type="status" value="NOT_ANNOTATED_CDS"/>
    <property type="molecule type" value="Genomic_DNA"/>
</dbReference>
<evidence type="ECO:0000313" key="9">
    <source>
        <dbReference type="Ensembl" id="ENSCHIP00000004111.1"/>
    </source>
</evidence>
<dbReference type="InterPro" id="IPR035787">
    <property type="entry name" value="SPRY/PRY_TRIM58"/>
</dbReference>
<feature type="domain" description="RING-type" evidence="6">
    <location>
        <begin position="16"/>
        <end position="61"/>
    </location>
</feature>
<evidence type="ECO:0000256" key="1">
    <source>
        <dbReference type="ARBA" id="ARBA00022723"/>
    </source>
</evidence>
<evidence type="ECO:0000259" key="7">
    <source>
        <dbReference type="PROSITE" id="PS50119"/>
    </source>
</evidence>
<dbReference type="SUPFAM" id="SSF57845">
    <property type="entry name" value="B-box zinc-binding domain"/>
    <property type="match status" value="1"/>
</dbReference>
<evidence type="ECO:0000313" key="10">
    <source>
        <dbReference type="Proteomes" id="UP000291000"/>
    </source>
</evidence>
<dbReference type="PROSITE" id="PS50188">
    <property type="entry name" value="B302_SPRY"/>
    <property type="match status" value="1"/>
</dbReference>
<dbReference type="Pfam" id="PF00643">
    <property type="entry name" value="zf-B_box"/>
    <property type="match status" value="1"/>
</dbReference>
<dbReference type="PROSITE" id="PS50089">
    <property type="entry name" value="ZF_RING_2"/>
    <property type="match status" value="1"/>
</dbReference>
<dbReference type="InterPro" id="IPR000315">
    <property type="entry name" value="Znf_B-box"/>
</dbReference>
<dbReference type="Gene3D" id="2.60.120.920">
    <property type="match status" value="1"/>
</dbReference>
<dbReference type="CDD" id="cd15816">
    <property type="entry name" value="SPRY_PRY_TRIM58"/>
    <property type="match status" value="1"/>
</dbReference>
<organism evidence="9 10">
    <name type="scientific">Capra hircus</name>
    <name type="common">Goat</name>
    <dbReference type="NCBI Taxonomy" id="9925"/>
    <lineage>
        <taxon>Eukaryota</taxon>
        <taxon>Metazoa</taxon>
        <taxon>Chordata</taxon>
        <taxon>Craniata</taxon>
        <taxon>Vertebrata</taxon>
        <taxon>Euteleostomi</taxon>
        <taxon>Mammalia</taxon>
        <taxon>Eutheria</taxon>
        <taxon>Laurasiatheria</taxon>
        <taxon>Artiodactyla</taxon>
        <taxon>Ruminantia</taxon>
        <taxon>Pecora</taxon>
        <taxon>Bovidae</taxon>
        <taxon>Caprinae</taxon>
        <taxon>Capra</taxon>
    </lineage>
</organism>
<dbReference type="InterPro" id="IPR043136">
    <property type="entry name" value="B30.2/SPRY_sf"/>
</dbReference>
<evidence type="ECO:0000256" key="2">
    <source>
        <dbReference type="ARBA" id="ARBA00022771"/>
    </source>
</evidence>
<keyword evidence="1" id="KW-0479">Metal-binding</keyword>
<dbReference type="Gene3D" id="3.30.40.10">
    <property type="entry name" value="Zinc/RING finger domain, C3HC4 (zinc finger)"/>
    <property type="match status" value="1"/>
</dbReference>
<evidence type="ECO:0000259" key="8">
    <source>
        <dbReference type="PROSITE" id="PS50188"/>
    </source>
</evidence>
<reference evidence="9" key="3">
    <citation type="submission" date="2025-09" db="UniProtKB">
        <authorList>
            <consortium name="Ensembl"/>
        </authorList>
    </citation>
    <scope>IDENTIFICATION</scope>
</reference>
<dbReference type="OMA" id="KTACRIP"/>
<dbReference type="GO" id="GO:0008270">
    <property type="term" value="F:zinc ion binding"/>
    <property type="evidence" value="ECO:0007669"/>
    <property type="project" value="UniProtKB-KW"/>
</dbReference>
<evidence type="ECO:0000256" key="4">
    <source>
        <dbReference type="PROSITE-ProRule" id="PRU00024"/>
    </source>
</evidence>
<dbReference type="FunFam" id="2.60.120.920:FF:000004">
    <property type="entry name" value="Butyrophilin subfamily 1 member A1"/>
    <property type="match status" value="1"/>
</dbReference>
<keyword evidence="10" id="KW-1185">Reference proteome</keyword>
<evidence type="ECO:0000256" key="5">
    <source>
        <dbReference type="SAM" id="Coils"/>
    </source>
</evidence>
<dbReference type="InterPro" id="IPR003879">
    <property type="entry name" value="Butyrophylin_SPRY"/>
</dbReference>
<dbReference type="SMART" id="SM00336">
    <property type="entry name" value="BBOX"/>
    <property type="match status" value="1"/>
</dbReference>
<evidence type="ECO:0000259" key="6">
    <source>
        <dbReference type="PROSITE" id="PS50089"/>
    </source>
</evidence>
<dbReference type="InterPro" id="IPR001870">
    <property type="entry name" value="B30.2/SPRY"/>
</dbReference>
<name>A0A452DWF6_CAPHI</name>
<dbReference type="Pfam" id="PF00622">
    <property type="entry name" value="SPRY"/>
    <property type="match status" value="1"/>
</dbReference>
<dbReference type="InterPro" id="IPR001841">
    <property type="entry name" value="Znf_RING"/>
</dbReference>
<reference evidence="9 10" key="1">
    <citation type="submission" date="2016-04" db="EMBL/GenBank/DDBJ databases">
        <title>Polished mammalian reference genomes with single-molecule sequencing and chromosome conformation capture applied to the Capra hircus genome.</title>
        <authorList>
            <person name="Bickhart D.M."/>
            <person name="Koren S."/>
            <person name="Rosen B."/>
            <person name="Hastie A."/>
            <person name="Liachko I."/>
            <person name="Sullivan S.T."/>
            <person name="Burton J."/>
            <person name="Sayre B.L."/>
            <person name="Huson H.J."/>
            <person name="Lee J."/>
            <person name="Lam E."/>
            <person name="Kelley C.M."/>
            <person name="Hutchison J.L."/>
            <person name="Zhou Y."/>
            <person name="Sun J."/>
            <person name="Crisa A."/>
            <person name="Schwartz J.C."/>
            <person name="Hammond J.A."/>
            <person name="Schroeder S.G."/>
            <person name="Liu G.E."/>
            <person name="Dunham M."/>
            <person name="Shendure J."/>
            <person name="Sonstegard T.S."/>
            <person name="Phillippy A.M."/>
            <person name="Van Tassell C.P."/>
            <person name="Smith T.P."/>
        </authorList>
    </citation>
    <scope>NUCLEOTIDE SEQUENCE [LARGE SCALE GENOMIC DNA]</scope>
</reference>
<dbReference type="PANTHER" id="PTHR24103">
    <property type="entry name" value="E3 UBIQUITIN-PROTEIN LIGASE TRIM"/>
    <property type="match status" value="1"/>
</dbReference>
<gene>
    <name evidence="9" type="primary">TRIM58</name>
</gene>
<keyword evidence="2 4" id="KW-0863">Zinc-finger</keyword>
<evidence type="ECO:0000256" key="3">
    <source>
        <dbReference type="ARBA" id="ARBA00022833"/>
    </source>
</evidence>
<feature type="domain" description="B box-type" evidence="7">
    <location>
        <begin position="92"/>
        <end position="133"/>
    </location>
</feature>
<dbReference type="SUPFAM" id="SSF57850">
    <property type="entry name" value="RING/U-box"/>
    <property type="match status" value="1"/>
</dbReference>
<feature type="domain" description="B30.2/SPRY" evidence="8">
    <location>
        <begin position="305"/>
        <end position="496"/>
    </location>
</feature>
<dbReference type="SMART" id="SM00449">
    <property type="entry name" value="SPRY"/>
    <property type="match status" value="1"/>
</dbReference>
<reference evidence="9" key="2">
    <citation type="submission" date="2025-08" db="UniProtKB">
        <authorList>
            <consortium name="Ensembl"/>
        </authorList>
    </citation>
    <scope>IDENTIFICATION</scope>
</reference>
<dbReference type="Proteomes" id="UP000291000">
    <property type="component" value="Chromosome 7"/>
</dbReference>
<dbReference type="Pfam" id="PF15227">
    <property type="entry name" value="zf-C3HC4_4"/>
    <property type="match status" value="1"/>
</dbReference>
<dbReference type="GeneTree" id="ENSGT00940000162246"/>
<dbReference type="InterPro" id="IPR006574">
    <property type="entry name" value="PRY"/>
</dbReference>
<dbReference type="CDD" id="cd16606">
    <property type="entry name" value="RING-HC_TRIM58_C-IV"/>
    <property type="match status" value="1"/>
</dbReference>
<dbReference type="SMART" id="SM00589">
    <property type="entry name" value="PRY"/>
    <property type="match status" value="1"/>
</dbReference>
<dbReference type="InterPro" id="IPR003877">
    <property type="entry name" value="SPRY_dom"/>
</dbReference>
<sequence length="519" mass="59584">MASGSPGERLCEEARCPVCLDFLQNPVSVDCGHSFCLRCISEFCEKSDSAQGGLYACPQCRGPFRLESFRPNRQLASLVDSVRQLGLGVEPSGARLCVRHGEELTRFCEEDQEVLCWVCDTTPEHRSHHTTLLQEAARCYQIKLQVAQELVRKELEEASTQEANVGKKTVIWKEKVEMQRQRFRSEFEKYRGFLALEEQLQLRRLEEEERATLQKLRESKNRLVQQSRALKELAEELEERCQRPALGLLEGVGGALSRYVYFPNQRMVWERLGRLVDNSNENCRFCALLRSKNVTRLEPESIAMELKTMCRIPGMREMLRKFQVDIKLDPATAHPSLLLTADLRSVQDGELWRDVPNNPERFDTWPCILGLQNFSSGRHYWEVMVGERAEWGLGVCQDTVSRKGEITPSPENGVWAMWLLKGSEYMVLASPSVPLLHLERPRCIGIFLDYEAGEISFYNITSGSFIYTFNHLFSGFLRPYFFICDTMPLILPPMTEVELENWASRGHFDSASNIRDDSS</sequence>
<keyword evidence="3" id="KW-0862">Zinc</keyword>
<dbReference type="InterPro" id="IPR013320">
    <property type="entry name" value="ConA-like_dom_sf"/>
</dbReference>
<dbReference type="InterPro" id="IPR017907">
    <property type="entry name" value="Znf_RING_CS"/>
</dbReference>
<dbReference type="InterPro" id="IPR013083">
    <property type="entry name" value="Znf_RING/FYVE/PHD"/>
</dbReference>
<dbReference type="InterPro" id="IPR050143">
    <property type="entry name" value="TRIM/RBCC"/>
</dbReference>
<dbReference type="PROSITE" id="PS50119">
    <property type="entry name" value="ZF_BBOX"/>
    <property type="match status" value="1"/>
</dbReference>
<dbReference type="SMART" id="SM00184">
    <property type="entry name" value="RING"/>
    <property type="match status" value="1"/>
</dbReference>
<dbReference type="Bgee" id="ENSCHIG00000008346">
    <property type="expression patterns" value="Expressed in testis"/>
</dbReference>
<dbReference type="CDD" id="cd19780">
    <property type="entry name" value="Bbox2_TRIM39-like"/>
    <property type="match status" value="1"/>
</dbReference>
<feature type="coiled-coil region" evidence="5">
    <location>
        <begin position="195"/>
        <end position="240"/>
    </location>
</feature>
<dbReference type="Ensembl" id="ENSCHIT00000011484.1">
    <property type="protein sequence ID" value="ENSCHIP00000004111.1"/>
    <property type="gene ID" value="ENSCHIG00000008346.1"/>
</dbReference>
<protein>
    <submittedName>
        <fullName evidence="9">Tripartite motif containing 58</fullName>
    </submittedName>
</protein>
<accession>A0A452DWF6</accession>
<proteinExistence type="predicted"/>
<dbReference type="Pfam" id="PF13765">
    <property type="entry name" value="PRY"/>
    <property type="match status" value="1"/>
</dbReference>
<dbReference type="PRINTS" id="PR01407">
    <property type="entry name" value="BUTYPHLNCDUF"/>
</dbReference>
<dbReference type="AlphaFoldDB" id="A0A452DWF6"/>
<dbReference type="Gene3D" id="3.30.160.60">
    <property type="entry name" value="Classic Zinc Finger"/>
    <property type="match status" value="1"/>
</dbReference>
<dbReference type="STRING" id="9925.ENSCHIP00000004111"/>
<dbReference type="PROSITE" id="PS00518">
    <property type="entry name" value="ZF_RING_1"/>
    <property type="match status" value="1"/>
</dbReference>
<dbReference type="SUPFAM" id="SSF49899">
    <property type="entry name" value="Concanavalin A-like lectins/glucanases"/>
    <property type="match status" value="1"/>
</dbReference>
<dbReference type="InterPro" id="IPR042699">
    <property type="entry name" value="TRIM58_RING-HC"/>
</dbReference>